<proteinExistence type="predicted"/>
<dbReference type="EMBL" id="JAGINT010000001">
    <property type="protein sequence ID" value="MBP2351056.1"/>
    <property type="molecule type" value="Genomic_DNA"/>
</dbReference>
<reference evidence="2 3" key="1">
    <citation type="submission" date="2021-03" db="EMBL/GenBank/DDBJ databases">
        <title>Sequencing the genomes of 1000 actinobacteria strains.</title>
        <authorList>
            <person name="Klenk H.-P."/>
        </authorList>
    </citation>
    <scope>NUCLEOTIDE SEQUENCE [LARGE SCALE GENOMIC DNA]</scope>
    <source>
        <strain evidence="2 3">DSM 18824</strain>
    </source>
</reference>
<gene>
    <name evidence="2" type="ORF">JOF29_002139</name>
</gene>
<sequence length="473" mass="50631">MSFDIETARQAAPAIENWLEYQRRYLRTPGVQAAVRAGDEVVLSAALGHSDEVAGTPLRTDHLFRIASHSKTFTATSILQLAEQGKVRLDDTVETYVPELAGSDLATVTVRELLGHQAGVIRDGVDKDYWQLMDPFPDRAALIELCRSAGRVFEPNEYFKYTNIGYSLLGLVIESASGSTYGEYVAKNIVDRLGLPNTGAEWDPARAGEYAAGHTGLLDGYDVREVIPHVDTRAMAAATGFYSTAEDLTVYGAAHFVGADELIGDASKRLLQRDESLVNANGREIGRYGLGMDIVTIGGRRLVGHSGGYPGHITRTFIDPVDRIVVSVLTNCIGGPAGTLATGVVKLLNLAAEPPAGTQVPSDLDARRFCGNFANLMGVLSIALLGGRLVAFFPAAPDPADSYEELQVVDENTLAVVPAAGYGSIGEKVEYTWDADGQPSLVRYGGSSRWPVAAFRARRTAQIAGAVLGGRDE</sequence>
<dbReference type="Pfam" id="PF00144">
    <property type="entry name" value="Beta-lactamase"/>
    <property type="match status" value="1"/>
</dbReference>
<dbReference type="PANTHER" id="PTHR46825">
    <property type="entry name" value="D-ALANYL-D-ALANINE-CARBOXYPEPTIDASE/ENDOPEPTIDASE AMPH"/>
    <property type="match status" value="1"/>
</dbReference>
<keyword evidence="3" id="KW-1185">Reference proteome</keyword>
<dbReference type="Gene3D" id="3.40.710.10">
    <property type="entry name" value="DD-peptidase/beta-lactamase superfamily"/>
    <property type="match status" value="1"/>
</dbReference>
<name>A0ABS4UHL6_9ACTN</name>
<evidence type="ECO:0000313" key="3">
    <source>
        <dbReference type="Proteomes" id="UP000755585"/>
    </source>
</evidence>
<evidence type="ECO:0000259" key="1">
    <source>
        <dbReference type="Pfam" id="PF00144"/>
    </source>
</evidence>
<organism evidence="2 3">
    <name type="scientific">Kribbella aluminosa</name>
    <dbReference type="NCBI Taxonomy" id="416017"/>
    <lineage>
        <taxon>Bacteria</taxon>
        <taxon>Bacillati</taxon>
        <taxon>Actinomycetota</taxon>
        <taxon>Actinomycetes</taxon>
        <taxon>Propionibacteriales</taxon>
        <taxon>Kribbellaceae</taxon>
        <taxon>Kribbella</taxon>
    </lineage>
</organism>
<feature type="domain" description="Beta-lactamase-related" evidence="1">
    <location>
        <begin position="27"/>
        <end position="334"/>
    </location>
</feature>
<accession>A0ABS4UHL6</accession>
<dbReference type="SUPFAM" id="SSF56601">
    <property type="entry name" value="beta-lactamase/transpeptidase-like"/>
    <property type="match status" value="1"/>
</dbReference>
<dbReference type="Proteomes" id="UP000755585">
    <property type="component" value="Unassembled WGS sequence"/>
</dbReference>
<dbReference type="PANTHER" id="PTHR46825:SF9">
    <property type="entry name" value="BETA-LACTAMASE-RELATED DOMAIN-CONTAINING PROTEIN"/>
    <property type="match status" value="1"/>
</dbReference>
<dbReference type="InterPro" id="IPR050491">
    <property type="entry name" value="AmpC-like"/>
</dbReference>
<protein>
    <submittedName>
        <fullName evidence="2">CubicO group peptidase (Beta-lactamase class C family)</fullName>
    </submittedName>
</protein>
<comment type="caution">
    <text evidence="2">The sequence shown here is derived from an EMBL/GenBank/DDBJ whole genome shotgun (WGS) entry which is preliminary data.</text>
</comment>
<dbReference type="InterPro" id="IPR001466">
    <property type="entry name" value="Beta-lactam-related"/>
</dbReference>
<dbReference type="InterPro" id="IPR012338">
    <property type="entry name" value="Beta-lactam/transpept-like"/>
</dbReference>
<dbReference type="RefSeq" id="WP_209694021.1">
    <property type="nucleotide sequence ID" value="NZ_BAAAVU010000026.1"/>
</dbReference>
<evidence type="ECO:0000313" key="2">
    <source>
        <dbReference type="EMBL" id="MBP2351056.1"/>
    </source>
</evidence>